<keyword evidence="2" id="KW-0732">Signal</keyword>
<protein>
    <recommendedName>
        <fullName evidence="3">FAS1 domain-containing protein</fullName>
    </recommendedName>
</protein>
<dbReference type="PANTHER" id="PTHR10900:SF77">
    <property type="entry name" value="FI19380P1"/>
    <property type="match status" value="1"/>
</dbReference>
<feature type="signal peptide" evidence="2">
    <location>
        <begin position="1"/>
        <end position="20"/>
    </location>
</feature>
<evidence type="ECO:0000313" key="5">
    <source>
        <dbReference type="Proteomes" id="UP000256970"/>
    </source>
</evidence>
<dbReference type="InterPro" id="IPR050904">
    <property type="entry name" value="Adhesion/Biosynth-related"/>
</dbReference>
<sequence>MRNLLVTVLVCLALSGSASAGSNPHNITKPAPAKPEKPHVQPPKGCRGCPTAWAYISSTPSLSAVAGLLKAIGLDAALAGPFTGTLALPTNDAVAAYTAQFKADVTAHPEVFNSFLAKLLNYHFILRSAPAWQLDTIALSTRYMSWNAFPHRVTFVVDKSAVPKAAPKTWQWSAKSWANKPLPRLFPVSHIVDEQGKNVTFAKKDTFVQGGGVIHSINAVLGASDVFPSLTAAGAAYPQTMSSLMAMVDQVSAALNISVIDQIENTPGTLATPSNLAINATLTQFPIIPTPQMLYALLAYHLCPAPGGSVKGLLYTRFTTNPKFNPCLTLLGIDKKEPSLKLQYKSTANADVLKPDTNTITFLDLNNEAAQAGILVPDITTPLAVTHVIDTVLLPPVSNLA</sequence>
<evidence type="ECO:0000313" key="4">
    <source>
        <dbReference type="EMBL" id="SZX72102.1"/>
    </source>
</evidence>
<dbReference type="InterPro" id="IPR000782">
    <property type="entry name" value="FAS1_domain"/>
</dbReference>
<evidence type="ECO:0000256" key="1">
    <source>
        <dbReference type="SAM" id="MobiDB-lite"/>
    </source>
</evidence>
<dbReference type="PROSITE" id="PS50213">
    <property type="entry name" value="FAS1"/>
    <property type="match status" value="1"/>
</dbReference>
<dbReference type="PANTHER" id="PTHR10900">
    <property type="entry name" value="PERIOSTIN-RELATED"/>
    <property type="match status" value="1"/>
</dbReference>
<dbReference type="Gene3D" id="2.30.180.10">
    <property type="entry name" value="FAS1 domain"/>
    <property type="match status" value="2"/>
</dbReference>
<feature type="region of interest" description="Disordered" evidence="1">
    <location>
        <begin position="19"/>
        <end position="43"/>
    </location>
</feature>
<gene>
    <name evidence="4" type="ORF">BQ4739_LOCUS12262</name>
</gene>
<evidence type="ECO:0000259" key="3">
    <source>
        <dbReference type="PROSITE" id="PS50213"/>
    </source>
</evidence>
<dbReference type="EMBL" id="FNXT01001103">
    <property type="protein sequence ID" value="SZX72102.1"/>
    <property type="molecule type" value="Genomic_DNA"/>
</dbReference>
<feature type="domain" description="FAS1" evidence="3">
    <location>
        <begin position="49"/>
        <end position="221"/>
    </location>
</feature>
<evidence type="ECO:0000256" key="2">
    <source>
        <dbReference type="SAM" id="SignalP"/>
    </source>
</evidence>
<reference evidence="4 5" key="1">
    <citation type="submission" date="2016-10" db="EMBL/GenBank/DDBJ databases">
        <authorList>
            <person name="Cai Z."/>
        </authorList>
    </citation>
    <scope>NUCLEOTIDE SEQUENCE [LARGE SCALE GENOMIC DNA]</scope>
</reference>
<dbReference type="SUPFAM" id="SSF82153">
    <property type="entry name" value="FAS1 domain"/>
    <property type="match status" value="2"/>
</dbReference>
<organism evidence="4 5">
    <name type="scientific">Tetradesmus obliquus</name>
    <name type="common">Green alga</name>
    <name type="synonym">Acutodesmus obliquus</name>
    <dbReference type="NCBI Taxonomy" id="3088"/>
    <lineage>
        <taxon>Eukaryota</taxon>
        <taxon>Viridiplantae</taxon>
        <taxon>Chlorophyta</taxon>
        <taxon>core chlorophytes</taxon>
        <taxon>Chlorophyceae</taxon>
        <taxon>CS clade</taxon>
        <taxon>Sphaeropleales</taxon>
        <taxon>Scenedesmaceae</taxon>
        <taxon>Tetradesmus</taxon>
    </lineage>
</organism>
<keyword evidence="5" id="KW-1185">Reference proteome</keyword>
<accession>A0A383W4P3</accession>
<dbReference type="InterPro" id="IPR036378">
    <property type="entry name" value="FAS1_dom_sf"/>
</dbReference>
<dbReference type="AlphaFoldDB" id="A0A383W4P3"/>
<feature type="chain" id="PRO_5016855282" description="FAS1 domain-containing protein" evidence="2">
    <location>
        <begin position="21"/>
        <end position="401"/>
    </location>
</feature>
<proteinExistence type="predicted"/>
<name>A0A383W4P3_TETOB</name>
<dbReference type="Proteomes" id="UP000256970">
    <property type="component" value="Unassembled WGS sequence"/>
</dbReference>